<reference evidence="2" key="2">
    <citation type="submission" date="2015-01" db="EMBL/GenBank/DDBJ databases">
        <title>Evolutionary Origins and Diversification of the Mycorrhizal Mutualists.</title>
        <authorList>
            <consortium name="DOE Joint Genome Institute"/>
            <consortium name="Mycorrhizal Genomics Consortium"/>
            <person name="Kohler A."/>
            <person name="Kuo A."/>
            <person name="Nagy L.G."/>
            <person name="Floudas D."/>
            <person name="Copeland A."/>
            <person name="Barry K.W."/>
            <person name="Cichocki N."/>
            <person name="Veneault-Fourrey C."/>
            <person name="LaButti K."/>
            <person name="Lindquist E.A."/>
            <person name="Lipzen A."/>
            <person name="Lundell T."/>
            <person name="Morin E."/>
            <person name="Murat C."/>
            <person name="Riley R."/>
            <person name="Ohm R."/>
            <person name="Sun H."/>
            <person name="Tunlid A."/>
            <person name="Henrissat B."/>
            <person name="Grigoriev I.V."/>
            <person name="Hibbett D.S."/>
            <person name="Martin F."/>
        </authorList>
    </citation>
    <scope>NUCLEOTIDE SEQUENCE [LARGE SCALE GENOMIC DNA]</scope>
    <source>
        <strain evidence="2">ATCC 200175</strain>
    </source>
</reference>
<dbReference type="EMBL" id="KN819409">
    <property type="protein sequence ID" value="KIJ10340.1"/>
    <property type="molecule type" value="Genomic_DNA"/>
</dbReference>
<proteinExistence type="predicted"/>
<protein>
    <submittedName>
        <fullName evidence="1">Uncharacterized protein</fullName>
    </submittedName>
</protein>
<dbReference type="HOGENOM" id="CLU_2904822_0_0_1"/>
<evidence type="ECO:0000313" key="2">
    <source>
        <dbReference type="Proteomes" id="UP000053647"/>
    </source>
</evidence>
<sequence length="67" mass="7721">MTPRRFLRHPSVLRYVDSQLSDCHNPTLTDVHISLANRDHIRSYIAQAQNLSFPFGTGWKGAYLVNH</sequence>
<reference evidence="1 2" key="1">
    <citation type="submission" date="2014-06" db="EMBL/GenBank/DDBJ databases">
        <authorList>
            <consortium name="DOE Joint Genome Institute"/>
            <person name="Kuo A."/>
            <person name="Kohler A."/>
            <person name="Nagy L.G."/>
            <person name="Floudas D."/>
            <person name="Copeland A."/>
            <person name="Barry K.W."/>
            <person name="Cichocki N."/>
            <person name="Veneault-Fourrey C."/>
            <person name="LaButti K."/>
            <person name="Lindquist E.A."/>
            <person name="Lipzen A."/>
            <person name="Lundell T."/>
            <person name="Morin E."/>
            <person name="Murat C."/>
            <person name="Sun H."/>
            <person name="Tunlid A."/>
            <person name="Henrissat B."/>
            <person name="Grigoriev I.V."/>
            <person name="Hibbett D.S."/>
            <person name="Martin F."/>
            <person name="Nordberg H.P."/>
            <person name="Cantor M.N."/>
            <person name="Hua S.X."/>
        </authorList>
    </citation>
    <scope>NUCLEOTIDE SEQUENCE [LARGE SCALE GENOMIC DNA]</scope>
    <source>
        <strain evidence="1 2">ATCC 200175</strain>
    </source>
</reference>
<name>A0A0C9T3X0_PAXIN</name>
<dbReference type="OrthoDB" id="3268409at2759"/>
<dbReference type="AlphaFoldDB" id="A0A0C9T3X0"/>
<dbReference type="Proteomes" id="UP000053647">
    <property type="component" value="Unassembled WGS sequence"/>
</dbReference>
<organism evidence="1 2">
    <name type="scientific">Paxillus involutus ATCC 200175</name>
    <dbReference type="NCBI Taxonomy" id="664439"/>
    <lineage>
        <taxon>Eukaryota</taxon>
        <taxon>Fungi</taxon>
        <taxon>Dikarya</taxon>
        <taxon>Basidiomycota</taxon>
        <taxon>Agaricomycotina</taxon>
        <taxon>Agaricomycetes</taxon>
        <taxon>Agaricomycetidae</taxon>
        <taxon>Boletales</taxon>
        <taxon>Paxilineae</taxon>
        <taxon>Paxillaceae</taxon>
        <taxon>Paxillus</taxon>
    </lineage>
</organism>
<evidence type="ECO:0000313" key="1">
    <source>
        <dbReference type="EMBL" id="KIJ10340.1"/>
    </source>
</evidence>
<accession>A0A0C9T3X0</accession>
<keyword evidence="2" id="KW-1185">Reference proteome</keyword>
<gene>
    <name evidence="1" type="ORF">PAXINDRAFT_86233</name>
</gene>